<sequence>YGIVVNEIYGNGAAEKDGRLWVGDRLVSINGVACKTLTNGGALKLIRSNMEK</sequence>
<dbReference type="OrthoDB" id="78824at2759"/>
<proteinExistence type="predicted"/>
<feature type="domain" description="PDZ" evidence="1">
    <location>
        <begin position="1"/>
        <end position="52"/>
    </location>
</feature>
<dbReference type="AlphaFoldDB" id="A0A7T8HG01"/>
<feature type="non-terminal residue" evidence="2">
    <location>
        <position position="52"/>
    </location>
</feature>
<evidence type="ECO:0000313" key="3">
    <source>
        <dbReference type="Proteomes" id="UP000595437"/>
    </source>
</evidence>
<evidence type="ECO:0000313" key="2">
    <source>
        <dbReference type="EMBL" id="QQP49289.1"/>
    </source>
</evidence>
<dbReference type="EMBL" id="CP045895">
    <property type="protein sequence ID" value="QQP49289.1"/>
    <property type="molecule type" value="Genomic_DNA"/>
</dbReference>
<reference evidence="3" key="1">
    <citation type="submission" date="2021-01" db="EMBL/GenBank/DDBJ databases">
        <title>Caligus Genome Assembly.</title>
        <authorList>
            <person name="Gallardo-Escarate C."/>
        </authorList>
    </citation>
    <scope>NUCLEOTIDE SEQUENCE [LARGE SCALE GENOMIC DNA]</scope>
</reference>
<gene>
    <name evidence="2" type="ORF">FKW44_009902</name>
</gene>
<dbReference type="Pfam" id="PF00595">
    <property type="entry name" value="PDZ"/>
    <property type="match status" value="1"/>
</dbReference>
<dbReference type="Proteomes" id="UP000595437">
    <property type="component" value="Chromosome 6"/>
</dbReference>
<protein>
    <submittedName>
        <fullName evidence="2">Pard3</fullName>
    </submittedName>
</protein>
<dbReference type="Gene3D" id="2.30.42.10">
    <property type="match status" value="1"/>
</dbReference>
<name>A0A7T8HG01_CALRO</name>
<dbReference type="CDD" id="cd00136">
    <property type="entry name" value="PDZ_canonical"/>
    <property type="match status" value="1"/>
</dbReference>
<keyword evidence="3" id="KW-1185">Reference proteome</keyword>
<dbReference type="InterPro" id="IPR036034">
    <property type="entry name" value="PDZ_sf"/>
</dbReference>
<dbReference type="SUPFAM" id="SSF50156">
    <property type="entry name" value="PDZ domain-like"/>
    <property type="match status" value="1"/>
</dbReference>
<feature type="non-terminal residue" evidence="2">
    <location>
        <position position="1"/>
    </location>
</feature>
<accession>A0A7T8HG01</accession>
<organism evidence="2 3">
    <name type="scientific">Caligus rogercresseyi</name>
    <name type="common">Sea louse</name>
    <dbReference type="NCBI Taxonomy" id="217165"/>
    <lineage>
        <taxon>Eukaryota</taxon>
        <taxon>Metazoa</taxon>
        <taxon>Ecdysozoa</taxon>
        <taxon>Arthropoda</taxon>
        <taxon>Crustacea</taxon>
        <taxon>Multicrustacea</taxon>
        <taxon>Hexanauplia</taxon>
        <taxon>Copepoda</taxon>
        <taxon>Siphonostomatoida</taxon>
        <taxon>Caligidae</taxon>
        <taxon>Caligus</taxon>
    </lineage>
</organism>
<evidence type="ECO:0000259" key="1">
    <source>
        <dbReference type="PROSITE" id="PS50106"/>
    </source>
</evidence>
<dbReference type="PROSITE" id="PS50106">
    <property type="entry name" value="PDZ"/>
    <property type="match status" value="1"/>
</dbReference>
<dbReference type="InterPro" id="IPR001478">
    <property type="entry name" value="PDZ"/>
</dbReference>